<evidence type="ECO:0000313" key="3">
    <source>
        <dbReference type="Proteomes" id="UP000193804"/>
    </source>
</evidence>
<proteinExistence type="predicted"/>
<dbReference type="EMBL" id="FXAW01000002">
    <property type="protein sequence ID" value="SMG21684.1"/>
    <property type="molecule type" value="Genomic_DNA"/>
</dbReference>
<dbReference type="OrthoDB" id="9793746at2"/>
<sequence>MRSIKEYFALLLKGIAMGSADVVPGVSGGTIAFITGIYDELLNSIKLVDATAFRLLFKFKLKEFWSHINGSFLLTLVLGIGISVLSLAKLISFLLTTYPVLVWSFFFGLIIISAVLVARDIEHKDWKAVLAGLAGIFIAYFITSASPAQTPEAWWFVLISGAIAICAMILPGISGAFILLILGKYKYIIEAVETVDFGTLAIFAVGCLIGLLSFARLISWFLRNYQSITVAVLAGFMVGSLNKVWPWKVVDSFRINSDGEQVPLFDHNVLPQEFLSETGQDPQLMQAIMMASLGIFIVVAIEKIAAVLNVKKESK</sequence>
<feature type="transmembrane region" description="Helical" evidence="1">
    <location>
        <begin position="287"/>
        <end position="308"/>
    </location>
</feature>
<gene>
    <name evidence="2" type="ORF">SAMN05661096_01218</name>
</gene>
<dbReference type="RefSeq" id="WP_085516185.1">
    <property type="nucleotide sequence ID" value="NZ_FXAW01000002.1"/>
</dbReference>
<dbReference type="PANTHER" id="PTHR37308">
    <property type="entry name" value="INTEGRAL MEMBRANE PROTEIN"/>
    <property type="match status" value="1"/>
</dbReference>
<feature type="transmembrane region" description="Helical" evidence="1">
    <location>
        <begin position="64"/>
        <end position="88"/>
    </location>
</feature>
<protein>
    <submittedName>
        <fullName evidence="2">Putative membrane protein</fullName>
    </submittedName>
</protein>
<evidence type="ECO:0000256" key="1">
    <source>
        <dbReference type="SAM" id="Phobius"/>
    </source>
</evidence>
<dbReference type="STRING" id="1028.SAMN05661096_01218"/>
<feature type="transmembrane region" description="Helical" evidence="1">
    <location>
        <begin position="100"/>
        <end position="118"/>
    </location>
</feature>
<evidence type="ECO:0000313" key="2">
    <source>
        <dbReference type="EMBL" id="SMG21684.1"/>
    </source>
</evidence>
<organism evidence="2 3">
    <name type="scientific">Marivirga sericea</name>
    <dbReference type="NCBI Taxonomy" id="1028"/>
    <lineage>
        <taxon>Bacteria</taxon>
        <taxon>Pseudomonadati</taxon>
        <taxon>Bacteroidota</taxon>
        <taxon>Cytophagia</taxon>
        <taxon>Cytophagales</taxon>
        <taxon>Marivirgaceae</taxon>
        <taxon>Marivirga</taxon>
    </lineage>
</organism>
<keyword evidence="1" id="KW-0472">Membrane</keyword>
<dbReference type="PANTHER" id="PTHR37308:SF1">
    <property type="entry name" value="POLYPRENYL-PHOSPHATE TRANSPORTER"/>
    <property type="match status" value="1"/>
</dbReference>
<dbReference type="Proteomes" id="UP000193804">
    <property type="component" value="Unassembled WGS sequence"/>
</dbReference>
<keyword evidence="1" id="KW-1133">Transmembrane helix</keyword>
<keyword evidence="3" id="KW-1185">Reference proteome</keyword>
<reference evidence="3" key="1">
    <citation type="submission" date="2017-04" db="EMBL/GenBank/DDBJ databases">
        <authorList>
            <person name="Varghese N."/>
            <person name="Submissions S."/>
        </authorList>
    </citation>
    <scope>NUCLEOTIDE SEQUENCE [LARGE SCALE GENOMIC DNA]</scope>
    <source>
        <strain evidence="3">DSM 4125</strain>
    </source>
</reference>
<accession>A0A1X7J2U3</accession>
<feature type="transmembrane region" description="Helical" evidence="1">
    <location>
        <begin position="194"/>
        <end position="219"/>
    </location>
</feature>
<feature type="transmembrane region" description="Helical" evidence="1">
    <location>
        <begin position="154"/>
        <end position="182"/>
    </location>
</feature>
<dbReference type="InterPro" id="IPR007163">
    <property type="entry name" value="VCA0040-like"/>
</dbReference>
<dbReference type="AlphaFoldDB" id="A0A1X7J2U3"/>
<feature type="transmembrane region" description="Helical" evidence="1">
    <location>
        <begin position="130"/>
        <end position="148"/>
    </location>
</feature>
<keyword evidence="1" id="KW-0812">Transmembrane</keyword>
<name>A0A1X7J2U3_9BACT</name>
<dbReference type="Pfam" id="PF04018">
    <property type="entry name" value="VCA0040-like"/>
    <property type="match status" value="1"/>
</dbReference>